<evidence type="ECO:0000313" key="3">
    <source>
        <dbReference type="Proteomes" id="UP000287853"/>
    </source>
</evidence>
<evidence type="ECO:0000256" key="1">
    <source>
        <dbReference type="SAM" id="Phobius"/>
    </source>
</evidence>
<keyword evidence="1" id="KW-0812">Transmembrane</keyword>
<protein>
    <recommendedName>
        <fullName evidence="4">Spermidine synthase</fullName>
    </recommendedName>
</protein>
<keyword evidence="1" id="KW-1133">Transmembrane helix</keyword>
<evidence type="ECO:0000313" key="2">
    <source>
        <dbReference type="EMBL" id="RWX45448.1"/>
    </source>
</evidence>
<sequence>MPSDQFQLTRSRAAVLQVSVLVVALCGIVYELLIATVSAYLLGDSVRQFSITIGLFMAAMGLGAISPALSTTTSLLALSSSKFW</sequence>
<keyword evidence="3" id="KW-1185">Reference proteome</keyword>
<name>A0A3S3U9V1_9BACT</name>
<comment type="caution">
    <text evidence="2">The sequence shown here is derived from an EMBL/GenBank/DDBJ whole genome shotgun (WGS) entry which is preliminary data.</text>
</comment>
<dbReference type="EMBL" id="MTKO01000078">
    <property type="protein sequence ID" value="RWX45448.1"/>
    <property type="molecule type" value="Genomic_DNA"/>
</dbReference>
<keyword evidence="1" id="KW-0472">Membrane</keyword>
<evidence type="ECO:0008006" key="4">
    <source>
        <dbReference type="Google" id="ProtNLM"/>
    </source>
</evidence>
<organism evidence="2 3">
    <name type="scientific">Candidatus Electrothrix aarhusensis</name>
    <dbReference type="NCBI Taxonomy" id="1859131"/>
    <lineage>
        <taxon>Bacteria</taxon>
        <taxon>Pseudomonadati</taxon>
        <taxon>Thermodesulfobacteriota</taxon>
        <taxon>Desulfobulbia</taxon>
        <taxon>Desulfobulbales</taxon>
        <taxon>Desulfobulbaceae</taxon>
        <taxon>Candidatus Electrothrix</taxon>
    </lineage>
</organism>
<proteinExistence type="predicted"/>
<feature type="transmembrane region" description="Helical" evidence="1">
    <location>
        <begin position="20"/>
        <end position="43"/>
    </location>
</feature>
<dbReference type="AlphaFoldDB" id="A0A3S3U9V1"/>
<reference evidence="2 3" key="1">
    <citation type="submission" date="2017-01" db="EMBL/GenBank/DDBJ databases">
        <title>The cable genome- insights into the physiology and evolution of filamentous bacteria capable of sulfide oxidation via long distance electron transfer.</title>
        <authorList>
            <person name="Schreiber L."/>
            <person name="Bjerg J.T."/>
            <person name="Boggild A."/>
            <person name="Van De Vossenberg J."/>
            <person name="Meysman F."/>
            <person name="Nielsen L.P."/>
            <person name="Schramm A."/>
            <person name="Kjeldsen K.U."/>
        </authorList>
    </citation>
    <scope>NUCLEOTIDE SEQUENCE [LARGE SCALE GENOMIC DNA]</scope>
    <source>
        <strain evidence="2">MCF</strain>
    </source>
</reference>
<gene>
    <name evidence="2" type="ORF">H206_00898</name>
</gene>
<dbReference type="Proteomes" id="UP000287853">
    <property type="component" value="Unassembled WGS sequence"/>
</dbReference>
<feature type="transmembrane region" description="Helical" evidence="1">
    <location>
        <begin position="49"/>
        <end position="78"/>
    </location>
</feature>
<accession>A0A3S3U9V1</accession>